<accession>A0A1W2H5W6</accession>
<organism evidence="2 3">
    <name type="scientific">Aquiflexum balticum DSM 16537</name>
    <dbReference type="NCBI Taxonomy" id="758820"/>
    <lineage>
        <taxon>Bacteria</taxon>
        <taxon>Pseudomonadati</taxon>
        <taxon>Bacteroidota</taxon>
        <taxon>Cytophagia</taxon>
        <taxon>Cytophagales</taxon>
        <taxon>Cyclobacteriaceae</taxon>
        <taxon>Aquiflexum</taxon>
    </lineage>
</organism>
<dbReference type="AlphaFoldDB" id="A0A1W2H5W6"/>
<gene>
    <name evidence="2" type="ORF">SAMN00777080_2960</name>
</gene>
<dbReference type="GO" id="GO:0032259">
    <property type="term" value="P:methylation"/>
    <property type="evidence" value="ECO:0007669"/>
    <property type="project" value="UniProtKB-KW"/>
</dbReference>
<sequence>MKNKGVLIKELCKNISTTGAITFSSTSLVNKMLSYANFEGLKFIVELGGGDGSITKGIVERMDPDALLLVFEINKPFCEALEKQFPQDNVKIICDSAENLDKYLNGQKVDIILSSLPLTLIKKDAREEIYKKSKNAINGQGKFIQICYSYLLKYQFAGYFGNIKSYLSVKNFPPTFILVCN</sequence>
<evidence type="ECO:0000313" key="2">
    <source>
        <dbReference type="EMBL" id="SMD44340.1"/>
    </source>
</evidence>
<evidence type="ECO:0000259" key="1">
    <source>
        <dbReference type="Pfam" id="PF13649"/>
    </source>
</evidence>
<dbReference type="EMBL" id="LT838813">
    <property type="protein sequence ID" value="SMD44340.1"/>
    <property type="molecule type" value="Genomic_DNA"/>
</dbReference>
<proteinExistence type="predicted"/>
<dbReference type="Pfam" id="PF13649">
    <property type="entry name" value="Methyltransf_25"/>
    <property type="match status" value="1"/>
</dbReference>
<keyword evidence="2" id="KW-0808">Transferase</keyword>
<reference evidence="3" key="1">
    <citation type="submission" date="2017-04" db="EMBL/GenBank/DDBJ databases">
        <authorList>
            <person name="Varghese N."/>
            <person name="Submissions S."/>
        </authorList>
    </citation>
    <scope>NUCLEOTIDE SEQUENCE [LARGE SCALE GENOMIC DNA]</scope>
    <source>
        <strain evidence="3">DSM 16537</strain>
    </source>
</reference>
<dbReference type="OrthoDB" id="9805585at2"/>
<dbReference type="Gene3D" id="3.40.50.150">
    <property type="entry name" value="Vaccinia Virus protein VP39"/>
    <property type="match status" value="1"/>
</dbReference>
<dbReference type="GO" id="GO:0008168">
    <property type="term" value="F:methyltransferase activity"/>
    <property type="evidence" value="ECO:0007669"/>
    <property type="project" value="UniProtKB-KW"/>
</dbReference>
<dbReference type="InterPro" id="IPR041698">
    <property type="entry name" value="Methyltransf_25"/>
</dbReference>
<feature type="domain" description="Methyltransferase" evidence="1">
    <location>
        <begin position="44"/>
        <end position="138"/>
    </location>
</feature>
<dbReference type="STRING" id="758820.SAMN00777080_2960"/>
<dbReference type="Proteomes" id="UP000192333">
    <property type="component" value="Chromosome I"/>
</dbReference>
<keyword evidence="3" id="KW-1185">Reference proteome</keyword>
<name>A0A1W2H5W6_9BACT</name>
<keyword evidence="2" id="KW-0489">Methyltransferase</keyword>
<dbReference type="InterPro" id="IPR029063">
    <property type="entry name" value="SAM-dependent_MTases_sf"/>
</dbReference>
<protein>
    <submittedName>
        <fullName evidence="2">Phospholipid N-methyltransferase</fullName>
    </submittedName>
</protein>
<dbReference type="SUPFAM" id="SSF53335">
    <property type="entry name" value="S-adenosyl-L-methionine-dependent methyltransferases"/>
    <property type="match status" value="1"/>
</dbReference>
<dbReference type="RefSeq" id="WP_084121129.1">
    <property type="nucleotide sequence ID" value="NZ_LT838813.1"/>
</dbReference>
<evidence type="ECO:0000313" key="3">
    <source>
        <dbReference type="Proteomes" id="UP000192333"/>
    </source>
</evidence>